<evidence type="ECO:0000256" key="15">
    <source>
        <dbReference type="ARBA" id="ARBA00025194"/>
    </source>
</evidence>
<feature type="compositionally biased region" description="Basic and acidic residues" evidence="16">
    <location>
        <begin position="410"/>
        <end position="420"/>
    </location>
</feature>
<dbReference type="GO" id="GO:0016197">
    <property type="term" value="P:endosomal transport"/>
    <property type="evidence" value="ECO:0007669"/>
    <property type="project" value="TreeGrafter"/>
</dbReference>
<keyword evidence="11" id="KW-0175">Coiled coil</keyword>
<evidence type="ECO:0000256" key="12">
    <source>
        <dbReference type="ARBA" id="ARBA00023136"/>
    </source>
</evidence>
<feature type="domain" description="EF-hand" evidence="17">
    <location>
        <begin position="321"/>
        <end position="356"/>
    </location>
</feature>
<comment type="subcellular location">
    <subcellularLocation>
        <location evidence="3">Cell membrane</location>
        <topology evidence="3">Peripheral membrane protein</topology>
        <orientation evidence="3">Cytoplasmic side</orientation>
    </subcellularLocation>
    <subcellularLocation>
        <location evidence="2">Cytoplasm</location>
        <location evidence="2">Cytoskeleton</location>
        <location evidence="2">Actin patch</location>
    </subcellularLocation>
    <subcellularLocation>
        <location evidence="1">Endosome membrane</location>
        <topology evidence="1">Peripheral membrane protein</topology>
        <orientation evidence="1">Cytoplasmic side</orientation>
    </subcellularLocation>
</comment>
<dbReference type="SMART" id="SM00382">
    <property type="entry name" value="AAA"/>
    <property type="match status" value="1"/>
</dbReference>
<dbReference type="FunFam" id="1.10.8.60:FF:000015">
    <property type="entry name" value="vacuolar protein sorting-associated protein 4A"/>
    <property type="match status" value="1"/>
</dbReference>
<dbReference type="GO" id="GO:0005886">
    <property type="term" value="C:plasma membrane"/>
    <property type="evidence" value="ECO:0007669"/>
    <property type="project" value="UniProtKB-SubCell"/>
</dbReference>
<dbReference type="PANTHER" id="PTHR23074:SF83">
    <property type="entry name" value="VACUOLAR PROTEIN SORTING-ASSOCIATED PROTEIN 4A"/>
    <property type="match status" value="1"/>
</dbReference>
<evidence type="ECO:0000256" key="16">
    <source>
        <dbReference type="SAM" id="MobiDB-lite"/>
    </source>
</evidence>
<evidence type="ECO:0000256" key="9">
    <source>
        <dbReference type="ARBA" id="ARBA00022837"/>
    </source>
</evidence>
<feature type="compositionally biased region" description="Polar residues" evidence="16">
    <location>
        <begin position="421"/>
        <end position="447"/>
    </location>
</feature>
<evidence type="ECO:0000256" key="14">
    <source>
        <dbReference type="ARBA" id="ARBA00023212"/>
    </source>
</evidence>
<comment type="caution">
    <text evidence="18">The sequence shown here is derived from an EMBL/GenBank/DDBJ whole genome shotgun (WGS) entry which is preliminary data.</text>
</comment>
<dbReference type="SUPFAM" id="SSF52540">
    <property type="entry name" value="P-loop containing nucleoside triphosphate hydrolases"/>
    <property type="match status" value="1"/>
</dbReference>
<dbReference type="OrthoDB" id="3546533at2759"/>
<gene>
    <name evidence="18" type="ORF">G7Y89_g51</name>
</gene>
<evidence type="ECO:0000313" key="19">
    <source>
        <dbReference type="Proteomes" id="UP000566819"/>
    </source>
</evidence>
<dbReference type="Pfam" id="PF00004">
    <property type="entry name" value="AAA"/>
    <property type="match status" value="1"/>
</dbReference>
<dbReference type="GO" id="GO:0030479">
    <property type="term" value="C:actin cortical patch"/>
    <property type="evidence" value="ECO:0007669"/>
    <property type="project" value="UniProtKB-SubCell"/>
</dbReference>
<evidence type="ECO:0000259" key="17">
    <source>
        <dbReference type="PROSITE" id="PS50222"/>
    </source>
</evidence>
<dbReference type="Gene3D" id="1.10.8.60">
    <property type="match status" value="1"/>
</dbReference>
<keyword evidence="7" id="KW-0547">Nucleotide-binding</keyword>
<sequence length="786" mass="87273">MLSSLVEQAGSTGDGGAAESEDHQQFTMPFFLFGPLDDSWNDSWAIGNDVFTTYRQMPPHLAKAFDEGILKGINIAWGSIGPDGLCFFSLANNRIYRTSNANLLADVSCKGVDHLTFSPGGGWFIRYTDGTIRLSMTGTFPSSFHKHFKGSIITQGCSSIQNSNVTNVWFGAGDTILIQYENGALMWEGLPDELSARIRERYAEGYRISKGTCLSPMSKYYYFLEWEPKWGGIERRWSYKTPQSGILKVLFVREVLEGNVPVSHTLNPDEGNASVITPQYEALCREAFTEFATSEGKPYMTNKDFKEFMGKLIEAIPGAAEKNIELQQIWDVSDLNHDGKVTLDEFTLAFTIIMKFGIFGASTPKSIPAHIIEQVRHLQGPIPGIKRTFSIGLDKDETDSLSEDLDELDLTSKTDNDSFKKPTTAQPTTFNTSSESRNPPGTNNSSPKENKGDNPSGRGADEKQLRESLQSSIVKENPNVQWEDVAGLDAAKEELQEAVVLPLKFPQMFSGKRKPRRGILLYGPPGTGKSYLAKAVATEVESTLFSISSSDVMSKWIGESERLVKTLFEMAREHKPSIIFIDELDALCGNRDSTGADEQTARMKTELMVQIDGVGNDNTGILLLAATNLPWTLDPAMRRRFQRKIHIPLPDEAARIRMFEIHVGDIPCGLEPKDYEELGRRTKGLSGSDISIAVQDALMQPVKKISGSKFWRKVDVKGKQKWTPCKEDAEGAIAMNWRKVPASRLLEPTLEVEDFFSVLSKVKPSVAEAEIAKCVEWTKEFGLEGA</sequence>
<dbReference type="PROSITE" id="PS50222">
    <property type="entry name" value="EF_HAND_2"/>
    <property type="match status" value="1"/>
</dbReference>
<dbReference type="GO" id="GO:0016887">
    <property type="term" value="F:ATP hydrolysis activity"/>
    <property type="evidence" value="ECO:0007669"/>
    <property type="project" value="InterPro"/>
</dbReference>
<evidence type="ECO:0000313" key="18">
    <source>
        <dbReference type="EMBL" id="KAF4638011.1"/>
    </source>
</evidence>
<keyword evidence="14" id="KW-0206">Cytoskeleton</keyword>
<dbReference type="GO" id="GO:0010008">
    <property type="term" value="C:endosome membrane"/>
    <property type="evidence" value="ECO:0007669"/>
    <property type="project" value="UniProtKB-SubCell"/>
</dbReference>
<dbReference type="InterPro" id="IPR027417">
    <property type="entry name" value="P-loop_NTPase"/>
</dbReference>
<evidence type="ECO:0000256" key="11">
    <source>
        <dbReference type="ARBA" id="ARBA00023054"/>
    </source>
</evidence>
<dbReference type="Gene3D" id="1.10.238.10">
    <property type="entry name" value="EF-hand"/>
    <property type="match status" value="1"/>
</dbReference>
<evidence type="ECO:0000256" key="2">
    <source>
        <dbReference type="ARBA" id="ARBA00004134"/>
    </source>
</evidence>
<evidence type="ECO:0000256" key="8">
    <source>
        <dbReference type="ARBA" id="ARBA00022753"/>
    </source>
</evidence>
<organism evidence="18 19">
    <name type="scientific">Cudoniella acicularis</name>
    <dbReference type="NCBI Taxonomy" id="354080"/>
    <lineage>
        <taxon>Eukaryota</taxon>
        <taxon>Fungi</taxon>
        <taxon>Dikarya</taxon>
        <taxon>Ascomycota</taxon>
        <taxon>Pezizomycotina</taxon>
        <taxon>Leotiomycetes</taxon>
        <taxon>Helotiales</taxon>
        <taxon>Tricladiaceae</taxon>
        <taxon>Cudoniella</taxon>
    </lineage>
</organism>
<evidence type="ECO:0000256" key="7">
    <source>
        <dbReference type="ARBA" id="ARBA00022741"/>
    </source>
</evidence>
<dbReference type="GO" id="GO:0005509">
    <property type="term" value="F:calcium ion binding"/>
    <property type="evidence" value="ECO:0007669"/>
    <property type="project" value="InterPro"/>
</dbReference>
<dbReference type="InterPro" id="IPR002048">
    <property type="entry name" value="EF_hand_dom"/>
</dbReference>
<keyword evidence="13" id="KW-0009">Actin-binding</keyword>
<protein>
    <recommendedName>
        <fullName evidence="17">EF-hand domain-containing protein</fullName>
    </recommendedName>
</protein>
<evidence type="ECO:0000256" key="10">
    <source>
        <dbReference type="ARBA" id="ARBA00022840"/>
    </source>
</evidence>
<dbReference type="PANTHER" id="PTHR23074">
    <property type="entry name" value="AAA DOMAIN-CONTAINING"/>
    <property type="match status" value="1"/>
</dbReference>
<dbReference type="InterPro" id="IPR003959">
    <property type="entry name" value="ATPase_AAA_core"/>
</dbReference>
<comment type="subunit">
    <text evidence="5">Component of the PAN1 actin cytoskeleton-regulatory complex.</text>
</comment>
<dbReference type="GO" id="GO:0045324">
    <property type="term" value="P:late endosome to vacuole transport"/>
    <property type="evidence" value="ECO:0007669"/>
    <property type="project" value="UniProtKB-ARBA"/>
</dbReference>
<evidence type="ECO:0000256" key="13">
    <source>
        <dbReference type="ARBA" id="ARBA00023203"/>
    </source>
</evidence>
<dbReference type="InterPro" id="IPR000261">
    <property type="entry name" value="EH_dom"/>
</dbReference>
<keyword evidence="10" id="KW-0067">ATP-binding</keyword>
<keyword evidence="6" id="KW-0254">Endocytosis</keyword>
<evidence type="ECO:0000256" key="4">
    <source>
        <dbReference type="ARBA" id="ARBA00006914"/>
    </source>
</evidence>
<keyword evidence="19" id="KW-1185">Reference proteome</keyword>
<dbReference type="GO" id="GO:0003779">
    <property type="term" value="F:actin binding"/>
    <property type="evidence" value="ECO:0007669"/>
    <property type="project" value="UniProtKB-KW"/>
</dbReference>
<name>A0A8H4RYW9_9HELO</name>
<feature type="region of interest" description="Disordered" evidence="16">
    <location>
        <begin position="402"/>
        <end position="465"/>
    </location>
</feature>
<dbReference type="EMBL" id="JAAMPI010000002">
    <property type="protein sequence ID" value="KAF4638011.1"/>
    <property type="molecule type" value="Genomic_DNA"/>
</dbReference>
<dbReference type="Gene3D" id="3.40.50.300">
    <property type="entry name" value="P-loop containing nucleotide triphosphate hydrolases"/>
    <property type="match status" value="1"/>
</dbReference>
<dbReference type="InterPro" id="IPR018247">
    <property type="entry name" value="EF_Hand_1_Ca_BS"/>
</dbReference>
<evidence type="ECO:0000256" key="6">
    <source>
        <dbReference type="ARBA" id="ARBA00022583"/>
    </source>
</evidence>
<reference evidence="18 19" key="1">
    <citation type="submission" date="2020-03" db="EMBL/GenBank/DDBJ databases">
        <title>Draft Genome Sequence of Cudoniella acicularis.</title>
        <authorList>
            <person name="Buettner E."/>
            <person name="Kellner H."/>
        </authorList>
    </citation>
    <scope>NUCLEOTIDE SEQUENCE [LARGE SCALE GENOMIC DNA]</scope>
    <source>
        <strain evidence="18 19">DSM 108380</strain>
    </source>
</reference>
<proteinExistence type="inferred from homology"/>
<dbReference type="SUPFAM" id="SSF47473">
    <property type="entry name" value="EF-hand"/>
    <property type="match status" value="1"/>
</dbReference>
<evidence type="ECO:0000256" key="3">
    <source>
        <dbReference type="ARBA" id="ARBA00004413"/>
    </source>
</evidence>
<keyword evidence="9" id="KW-0106">Calcium</keyword>
<dbReference type="FunFam" id="3.40.50.300:FF:000043">
    <property type="entry name" value="Vacuolar protein sorting-associated protein 4"/>
    <property type="match status" value="1"/>
</dbReference>
<dbReference type="Pfam" id="PF09336">
    <property type="entry name" value="Vps4_C"/>
    <property type="match status" value="1"/>
</dbReference>
<dbReference type="GO" id="GO:0005524">
    <property type="term" value="F:ATP binding"/>
    <property type="evidence" value="ECO:0007669"/>
    <property type="project" value="UniProtKB-KW"/>
</dbReference>
<dbReference type="Proteomes" id="UP000566819">
    <property type="component" value="Unassembled WGS sequence"/>
</dbReference>
<dbReference type="PROSITE" id="PS00018">
    <property type="entry name" value="EF_HAND_1"/>
    <property type="match status" value="1"/>
</dbReference>
<evidence type="ECO:0000256" key="5">
    <source>
        <dbReference type="ARBA" id="ARBA00011159"/>
    </source>
</evidence>
<keyword evidence="14" id="KW-0963">Cytoplasm</keyword>
<accession>A0A8H4RYW9</accession>
<dbReference type="InterPro" id="IPR003593">
    <property type="entry name" value="AAA+_ATPase"/>
</dbReference>
<evidence type="ECO:0000256" key="1">
    <source>
        <dbReference type="ARBA" id="ARBA00004125"/>
    </source>
</evidence>
<comment type="similarity">
    <text evidence="4">Belongs to the AAA ATPase family.</text>
</comment>
<dbReference type="AlphaFoldDB" id="A0A8H4RYW9"/>
<keyword evidence="8" id="KW-0967">Endosome</keyword>
<keyword evidence="12" id="KW-0472">Membrane</keyword>
<dbReference type="GO" id="GO:0007033">
    <property type="term" value="P:vacuole organization"/>
    <property type="evidence" value="ECO:0007669"/>
    <property type="project" value="TreeGrafter"/>
</dbReference>
<dbReference type="InterPro" id="IPR050304">
    <property type="entry name" value="MT-severing_AAA_ATPase"/>
</dbReference>
<dbReference type="GO" id="GO:0006897">
    <property type="term" value="P:endocytosis"/>
    <property type="evidence" value="ECO:0007669"/>
    <property type="project" value="UniProtKB-KW"/>
</dbReference>
<dbReference type="InterPro" id="IPR011992">
    <property type="entry name" value="EF-hand-dom_pair"/>
</dbReference>
<dbReference type="Pfam" id="PF12763">
    <property type="entry name" value="EH"/>
    <property type="match status" value="1"/>
</dbReference>
<comment type="function">
    <text evidence="15">Component of the PAN1 actin cytoskeleton-regulatory complex required for the internalization of endosomes during actin-coupled endocytosis. The complex links the site of endocytosis to the cell membrane-associated actin cytoskeleton. Mediates uptake of external molecules and vacuolar degradation of plasma membrane proteins. Plays a role in the proper organization of the cell membrane-associated actin cytoskeleton and promotes its destabilization.</text>
</comment>
<dbReference type="InterPro" id="IPR015415">
    <property type="entry name" value="Spast_Vps4_C"/>
</dbReference>